<keyword evidence="1" id="KW-0732">Signal</keyword>
<accession>A0A2T0U9G5</accession>
<dbReference type="PROSITE" id="PS51257">
    <property type="entry name" value="PROKAR_LIPOPROTEIN"/>
    <property type="match status" value="1"/>
</dbReference>
<dbReference type="Gene3D" id="2.160.20.10">
    <property type="entry name" value="Single-stranded right-handed beta-helix, Pectin lyase-like"/>
    <property type="match status" value="1"/>
</dbReference>
<evidence type="ECO:0008006" key="4">
    <source>
        <dbReference type="Google" id="ProtNLM"/>
    </source>
</evidence>
<dbReference type="SMART" id="SM00710">
    <property type="entry name" value="PbH1"/>
    <property type="match status" value="10"/>
</dbReference>
<dbReference type="InterPro" id="IPR006626">
    <property type="entry name" value="PbH1"/>
</dbReference>
<dbReference type="Proteomes" id="UP000238034">
    <property type="component" value="Unassembled WGS sequence"/>
</dbReference>
<protein>
    <recommendedName>
        <fullName evidence="4">Parallel beta helix pectate lyase-like protein</fullName>
    </recommendedName>
</protein>
<comment type="caution">
    <text evidence="2">The sequence shown here is derived from an EMBL/GenBank/DDBJ whole genome shotgun (WGS) entry which is preliminary data.</text>
</comment>
<organism evidence="2 3">
    <name type="scientific">Arcticibacter pallidicorallinus</name>
    <dbReference type="NCBI Taxonomy" id="1259464"/>
    <lineage>
        <taxon>Bacteria</taxon>
        <taxon>Pseudomonadati</taxon>
        <taxon>Bacteroidota</taxon>
        <taxon>Sphingobacteriia</taxon>
        <taxon>Sphingobacteriales</taxon>
        <taxon>Sphingobacteriaceae</taxon>
        <taxon>Arcticibacter</taxon>
    </lineage>
</organism>
<dbReference type="AlphaFoldDB" id="A0A2T0U9G5"/>
<dbReference type="InterPro" id="IPR011050">
    <property type="entry name" value="Pectin_lyase_fold/virulence"/>
</dbReference>
<evidence type="ECO:0000256" key="1">
    <source>
        <dbReference type="SAM" id="SignalP"/>
    </source>
</evidence>
<dbReference type="SUPFAM" id="SSF51126">
    <property type="entry name" value="Pectin lyase-like"/>
    <property type="match status" value="2"/>
</dbReference>
<keyword evidence="3" id="KW-1185">Reference proteome</keyword>
<dbReference type="InterPro" id="IPR012334">
    <property type="entry name" value="Pectin_lyas_fold"/>
</dbReference>
<name>A0A2T0U9G5_9SPHI</name>
<sequence>MRRKSTNMKNQFMILILLLATLSFACKKESSDVIIPDKAVIQDNAISKKSGNTLIISNGKDQRKELQDLINTWAAKKEKLILPAGKFTISDELILPSNASIEGAGNSTEIKLTPGSRKGRNVFKIPTRTSNIRLKNIRIDANQAANTGADLVALYVTDNVSDLHFENVNFAGGRDRGAVQIKGLNDYQVKNVTFLNCNFSEAGRTSLEMRGTRDVSITNCVFANWGSQNPNSPAIQLQSQHNYNTRITKNTFNNTFGKQFAIECAAAYVIDAVITDNKLNDPKHLGGNGISGYYKNTLISKNVFSGGNGNHRSGLEIFGQKNTLSYNTIPAGSIAIAPGLKEDGFGIMINNNTVKTKGDNVGGIQMGNGGNNLSDITVKNNIVDTRLSKGNSSGIVVGTYGIPRVVSKITVEGNTIYTNAHCIRLQALPGSRDISLIRNICQQGYSWLGVITNTFANVKAVGNVKNLANKAISYAVIMPPIIEQ</sequence>
<evidence type="ECO:0000313" key="2">
    <source>
        <dbReference type="EMBL" id="PRY54573.1"/>
    </source>
</evidence>
<proteinExistence type="predicted"/>
<gene>
    <name evidence="2" type="ORF">B0I27_102342</name>
</gene>
<evidence type="ECO:0000313" key="3">
    <source>
        <dbReference type="Proteomes" id="UP000238034"/>
    </source>
</evidence>
<reference evidence="2 3" key="1">
    <citation type="submission" date="2018-03" db="EMBL/GenBank/DDBJ databases">
        <title>Genomic Encyclopedia of Type Strains, Phase III (KMG-III): the genomes of soil and plant-associated and newly described type strains.</title>
        <authorList>
            <person name="Whitman W."/>
        </authorList>
    </citation>
    <scope>NUCLEOTIDE SEQUENCE [LARGE SCALE GENOMIC DNA]</scope>
    <source>
        <strain evidence="2 3">CGMCC 1.9313</strain>
    </source>
</reference>
<feature type="chain" id="PRO_5015537917" description="Parallel beta helix pectate lyase-like protein" evidence="1">
    <location>
        <begin position="26"/>
        <end position="484"/>
    </location>
</feature>
<feature type="signal peptide" evidence="1">
    <location>
        <begin position="1"/>
        <end position="25"/>
    </location>
</feature>
<dbReference type="EMBL" id="PVTH01000002">
    <property type="protein sequence ID" value="PRY54573.1"/>
    <property type="molecule type" value="Genomic_DNA"/>
</dbReference>